<evidence type="ECO:0000313" key="2">
    <source>
        <dbReference type="EMBL" id="CAB4175270.1"/>
    </source>
</evidence>
<reference evidence="3" key="1">
    <citation type="submission" date="2020-05" db="EMBL/GenBank/DDBJ databases">
        <authorList>
            <person name="Chiriac C."/>
            <person name="Salcher M."/>
            <person name="Ghai R."/>
            <person name="Kavagutti S V."/>
        </authorList>
    </citation>
    <scope>NUCLEOTIDE SEQUENCE</scope>
</reference>
<dbReference type="Pfam" id="PF13619">
    <property type="entry name" value="KTSC"/>
    <property type="match status" value="1"/>
</dbReference>
<dbReference type="EMBL" id="LR796920">
    <property type="protein sequence ID" value="CAB4175270.1"/>
    <property type="molecule type" value="Genomic_DNA"/>
</dbReference>
<proteinExistence type="predicted"/>
<sequence>MGKRDLNSIMNARLDDAIATNKSRPSTVTDSWAVSIPTELSGVGAEVYAANTQNPKRPRAYTIGYNHTTNTVIIVMRSGAWWQYNNVSVDVWSGLKSSASTNDYLPTLEAACSSHHAADLDALSAGVKDRFSHSAATASRIQKGRVALPTLDDTLFNRG</sequence>
<evidence type="ECO:0000313" key="3">
    <source>
        <dbReference type="EMBL" id="CAB4179926.1"/>
    </source>
</evidence>
<name>A0A6J5QC13_9CAUD</name>
<feature type="domain" description="KTSC" evidence="1">
    <location>
        <begin position="62"/>
        <end position="105"/>
    </location>
</feature>
<evidence type="ECO:0000313" key="4">
    <source>
        <dbReference type="EMBL" id="CAB4188775.1"/>
    </source>
</evidence>
<organism evidence="3">
    <name type="scientific">uncultured Caudovirales phage</name>
    <dbReference type="NCBI Taxonomy" id="2100421"/>
    <lineage>
        <taxon>Viruses</taxon>
        <taxon>Duplodnaviria</taxon>
        <taxon>Heunggongvirae</taxon>
        <taxon>Uroviricota</taxon>
        <taxon>Caudoviricetes</taxon>
        <taxon>Peduoviridae</taxon>
        <taxon>Maltschvirus</taxon>
        <taxon>Maltschvirus maltsch</taxon>
    </lineage>
</organism>
<accession>A0A6J5QC13</accession>
<dbReference type="EMBL" id="LR797127">
    <property type="protein sequence ID" value="CAB4188775.1"/>
    <property type="molecule type" value="Genomic_DNA"/>
</dbReference>
<evidence type="ECO:0000259" key="1">
    <source>
        <dbReference type="Pfam" id="PF13619"/>
    </source>
</evidence>
<dbReference type="EMBL" id="LR796984">
    <property type="protein sequence ID" value="CAB4179926.1"/>
    <property type="molecule type" value="Genomic_DNA"/>
</dbReference>
<protein>
    <submittedName>
        <fullName evidence="3">KTSC domain containing protein</fullName>
    </submittedName>
</protein>
<dbReference type="InterPro" id="IPR025309">
    <property type="entry name" value="KTSC_dom"/>
</dbReference>
<gene>
    <name evidence="3" type="ORF">UFOVP1035_133</name>
    <name evidence="4" type="ORF">UFOVP1181_92</name>
    <name evidence="2" type="ORF">UFOVP965_137</name>
</gene>